<evidence type="ECO:0000256" key="1">
    <source>
        <dbReference type="ARBA" id="ARBA00001946"/>
    </source>
</evidence>
<dbReference type="GO" id="GO:0046872">
    <property type="term" value="F:metal ion binding"/>
    <property type="evidence" value="ECO:0007669"/>
    <property type="project" value="UniProtKB-KW"/>
</dbReference>
<evidence type="ECO:0000256" key="5">
    <source>
        <dbReference type="ARBA" id="ARBA00022695"/>
    </source>
</evidence>
<comment type="cofactor">
    <cofactor evidence="1">
        <name>Mg(2+)</name>
        <dbReference type="ChEBI" id="CHEBI:18420"/>
    </cofactor>
</comment>
<comment type="similarity">
    <text evidence="2 8">Belongs to the tRNA nucleotidyltransferase/poly(A) polymerase family.</text>
</comment>
<dbReference type="InterPro" id="IPR050264">
    <property type="entry name" value="Bact_CCA-adding_enz_type3_sf"/>
</dbReference>
<evidence type="ECO:0000256" key="8">
    <source>
        <dbReference type="RuleBase" id="RU003953"/>
    </source>
</evidence>
<dbReference type="PANTHER" id="PTHR46173">
    <property type="entry name" value="CCA TRNA NUCLEOTIDYLTRANSFERASE 1, MITOCHONDRIAL"/>
    <property type="match status" value="1"/>
</dbReference>
<keyword evidence="11" id="KW-1185">Reference proteome</keyword>
<dbReference type="VEuPathDB" id="VectorBase:GPPI004305"/>
<evidence type="ECO:0000256" key="4">
    <source>
        <dbReference type="ARBA" id="ARBA00022694"/>
    </source>
</evidence>
<organism evidence="10 11">
    <name type="scientific">Glossina palpalis gambiensis</name>
    <dbReference type="NCBI Taxonomy" id="67801"/>
    <lineage>
        <taxon>Eukaryota</taxon>
        <taxon>Metazoa</taxon>
        <taxon>Ecdysozoa</taxon>
        <taxon>Arthropoda</taxon>
        <taxon>Hexapoda</taxon>
        <taxon>Insecta</taxon>
        <taxon>Pterygota</taxon>
        <taxon>Neoptera</taxon>
        <taxon>Endopterygota</taxon>
        <taxon>Diptera</taxon>
        <taxon>Brachycera</taxon>
        <taxon>Muscomorpha</taxon>
        <taxon>Hippoboscoidea</taxon>
        <taxon>Glossinidae</taxon>
        <taxon>Glossina</taxon>
    </lineage>
</organism>
<accession>A0A1B0APY1</accession>
<dbReference type="STRING" id="67801.A0A1B0APY1"/>
<keyword evidence="7" id="KW-0460">Magnesium</keyword>
<dbReference type="Gene3D" id="3.30.460.10">
    <property type="entry name" value="Beta Polymerase, domain 2"/>
    <property type="match status" value="1"/>
</dbReference>
<evidence type="ECO:0000256" key="7">
    <source>
        <dbReference type="ARBA" id="ARBA00022842"/>
    </source>
</evidence>
<dbReference type="SUPFAM" id="SSF81301">
    <property type="entry name" value="Nucleotidyltransferase"/>
    <property type="match status" value="1"/>
</dbReference>
<evidence type="ECO:0000256" key="2">
    <source>
        <dbReference type="ARBA" id="ARBA00007265"/>
    </source>
</evidence>
<evidence type="ECO:0000259" key="9">
    <source>
        <dbReference type="Pfam" id="PF01743"/>
    </source>
</evidence>
<protein>
    <recommendedName>
        <fullName evidence="9">Poly A polymerase head domain-containing protein</fullName>
    </recommendedName>
</protein>
<name>A0A1B0APY1_9MUSC</name>
<dbReference type="GO" id="GO:0016779">
    <property type="term" value="F:nucleotidyltransferase activity"/>
    <property type="evidence" value="ECO:0007669"/>
    <property type="project" value="UniProtKB-KW"/>
</dbReference>
<sequence length="166" mass="19902">MTQLREIFRKYRPKLRRVGGAVRALLKEFEPRDIDFATTTNVYEMKNIFYKKNIYMINLKGQKYDTITVHINNKNFEITTLRIQKRLEDATDPSMWQTNDSKRDLTVNAMFLDFNGTLYDFFNGYNDLLQTRVVFVDDGFSRITEAYLRILRYFHFCCRLAEAFKL</sequence>
<keyword evidence="5" id="KW-0548">Nucleotidyltransferase</keyword>
<feature type="domain" description="Poly A polymerase head" evidence="9">
    <location>
        <begin position="17"/>
        <end position="132"/>
    </location>
</feature>
<dbReference type="EMBL" id="JXJN01001608">
    <property type="status" value="NOT_ANNOTATED_CDS"/>
    <property type="molecule type" value="Genomic_DNA"/>
</dbReference>
<reference evidence="10" key="2">
    <citation type="submission" date="2020-05" db="UniProtKB">
        <authorList>
            <consortium name="EnsemblMetazoa"/>
        </authorList>
    </citation>
    <scope>IDENTIFICATION</scope>
    <source>
        <strain evidence="10">IAEA</strain>
    </source>
</reference>
<keyword evidence="3 8" id="KW-0808">Transferase</keyword>
<evidence type="ECO:0000256" key="6">
    <source>
        <dbReference type="ARBA" id="ARBA00022723"/>
    </source>
</evidence>
<dbReference type="GO" id="GO:0001680">
    <property type="term" value="P:tRNA 3'-terminal CCA addition"/>
    <property type="evidence" value="ECO:0007669"/>
    <property type="project" value="TreeGrafter"/>
</dbReference>
<dbReference type="EnsemblMetazoa" id="GPPI004305-RA">
    <property type="protein sequence ID" value="GPPI004305-PA"/>
    <property type="gene ID" value="GPPI004305"/>
</dbReference>
<proteinExistence type="inferred from homology"/>
<reference evidence="11" key="1">
    <citation type="submission" date="2015-01" db="EMBL/GenBank/DDBJ databases">
        <authorList>
            <person name="Aksoy S."/>
            <person name="Warren W."/>
            <person name="Wilson R.K."/>
        </authorList>
    </citation>
    <scope>NUCLEOTIDE SEQUENCE [LARGE SCALE GENOMIC DNA]</scope>
    <source>
        <strain evidence="11">IAEA</strain>
    </source>
</reference>
<dbReference type="PANTHER" id="PTHR46173:SF1">
    <property type="entry name" value="CCA TRNA NUCLEOTIDYLTRANSFERASE 1, MITOCHONDRIAL"/>
    <property type="match status" value="1"/>
</dbReference>
<dbReference type="InterPro" id="IPR043519">
    <property type="entry name" value="NT_sf"/>
</dbReference>
<evidence type="ECO:0000313" key="11">
    <source>
        <dbReference type="Proteomes" id="UP000092460"/>
    </source>
</evidence>
<dbReference type="GO" id="GO:1990180">
    <property type="term" value="P:mitochondrial tRNA 3'-end processing"/>
    <property type="evidence" value="ECO:0007669"/>
    <property type="project" value="TreeGrafter"/>
</dbReference>
<dbReference type="GO" id="GO:0005739">
    <property type="term" value="C:mitochondrion"/>
    <property type="evidence" value="ECO:0007669"/>
    <property type="project" value="TreeGrafter"/>
</dbReference>
<evidence type="ECO:0000256" key="3">
    <source>
        <dbReference type="ARBA" id="ARBA00022679"/>
    </source>
</evidence>
<dbReference type="Proteomes" id="UP000092460">
    <property type="component" value="Unassembled WGS sequence"/>
</dbReference>
<dbReference type="Pfam" id="PF01743">
    <property type="entry name" value="PolyA_pol"/>
    <property type="match status" value="1"/>
</dbReference>
<keyword evidence="6" id="KW-0479">Metal-binding</keyword>
<dbReference type="GO" id="GO:0000049">
    <property type="term" value="F:tRNA binding"/>
    <property type="evidence" value="ECO:0007669"/>
    <property type="project" value="TreeGrafter"/>
</dbReference>
<keyword evidence="8" id="KW-0694">RNA-binding</keyword>
<dbReference type="InterPro" id="IPR002646">
    <property type="entry name" value="PolA_pol_head_dom"/>
</dbReference>
<evidence type="ECO:0000313" key="10">
    <source>
        <dbReference type="EnsemblMetazoa" id="GPPI004305-PA"/>
    </source>
</evidence>
<dbReference type="AlphaFoldDB" id="A0A1B0APY1"/>
<keyword evidence="4" id="KW-0819">tRNA processing</keyword>